<accession>A0A0C3C0F0</accession>
<feature type="region of interest" description="Disordered" evidence="1">
    <location>
        <begin position="48"/>
        <end position="99"/>
    </location>
</feature>
<feature type="compositionally biased region" description="Basic and acidic residues" evidence="1">
    <location>
        <begin position="69"/>
        <end position="88"/>
    </location>
</feature>
<reference evidence="2 3" key="1">
    <citation type="submission" date="2014-04" db="EMBL/GenBank/DDBJ databases">
        <authorList>
            <consortium name="DOE Joint Genome Institute"/>
            <person name="Kuo A."/>
            <person name="Tarkka M."/>
            <person name="Buscot F."/>
            <person name="Kohler A."/>
            <person name="Nagy L.G."/>
            <person name="Floudas D."/>
            <person name="Copeland A."/>
            <person name="Barry K.W."/>
            <person name="Cichocki N."/>
            <person name="Veneault-Fourrey C."/>
            <person name="LaButti K."/>
            <person name="Lindquist E.A."/>
            <person name="Lipzen A."/>
            <person name="Lundell T."/>
            <person name="Morin E."/>
            <person name="Murat C."/>
            <person name="Sun H."/>
            <person name="Tunlid A."/>
            <person name="Henrissat B."/>
            <person name="Grigoriev I.V."/>
            <person name="Hibbett D.S."/>
            <person name="Martin F."/>
            <person name="Nordberg H.P."/>
            <person name="Cantor M.N."/>
            <person name="Hua S.X."/>
        </authorList>
    </citation>
    <scope>NUCLEOTIDE SEQUENCE [LARGE SCALE GENOMIC DNA]</scope>
    <source>
        <strain evidence="2 3">F 1598</strain>
    </source>
</reference>
<dbReference type="Proteomes" id="UP000054166">
    <property type="component" value="Unassembled WGS sequence"/>
</dbReference>
<keyword evidence="3" id="KW-1185">Reference proteome</keyword>
<evidence type="ECO:0000313" key="3">
    <source>
        <dbReference type="Proteomes" id="UP000054166"/>
    </source>
</evidence>
<dbReference type="AlphaFoldDB" id="A0A0C3C0F0"/>
<sequence>MYVTISQPNSFNNNPNPIYNIQKQDLFSPYEPPVHHPSHSQLYPRVKAENADADNNQEALVDNNQLGIKAEEREEKPRLGDYIEKYDPYDEGPSSPPPPRSRRLLIFILLFWYECRANGPSSSLL</sequence>
<dbReference type="HOGENOM" id="CLU_1993480_0_0_1"/>
<dbReference type="EMBL" id="KN832992">
    <property type="protein sequence ID" value="KIM83067.1"/>
    <property type="molecule type" value="Genomic_DNA"/>
</dbReference>
<gene>
    <name evidence="2" type="ORF">PILCRDRAFT_450249</name>
</gene>
<evidence type="ECO:0000256" key="1">
    <source>
        <dbReference type="SAM" id="MobiDB-lite"/>
    </source>
</evidence>
<organism evidence="2 3">
    <name type="scientific">Piloderma croceum (strain F 1598)</name>
    <dbReference type="NCBI Taxonomy" id="765440"/>
    <lineage>
        <taxon>Eukaryota</taxon>
        <taxon>Fungi</taxon>
        <taxon>Dikarya</taxon>
        <taxon>Basidiomycota</taxon>
        <taxon>Agaricomycotina</taxon>
        <taxon>Agaricomycetes</taxon>
        <taxon>Agaricomycetidae</taxon>
        <taxon>Atheliales</taxon>
        <taxon>Atheliaceae</taxon>
        <taxon>Piloderma</taxon>
    </lineage>
</organism>
<protein>
    <submittedName>
        <fullName evidence="2">Uncharacterized protein</fullName>
    </submittedName>
</protein>
<dbReference type="InParanoid" id="A0A0C3C0F0"/>
<name>A0A0C3C0F0_PILCF</name>
<reference evidence="3" key="2">
    <citation type="submission" date="2015-01" db="EMBL/GenBank/DDBJ databases">
        <title>Evolutionary Origins and Diversification of the Mycorrhizal Mutualists.</title>
        <authorList>
            <consortium name="DOE Joint Genome Institute"/>
            <consortium name="Mycorrhizal Genomics Consortium"/>
            <person name="Kohler A."/>
            <person name="Kuo A."/>
            <person name="Nagy L.G."/>
            <person name="Floudas D."/>
            <person name="Copeland A."/>
            <person name="Barry K.W."/>
            <person name="Cichocki N."/>
            <person name="Veneault-Fourrey C."/>
            <person name="LaButti K."/>
            <person name="Lindquist E.A."/>
            <person name="Lipzen A."/>
            <person name="Lundell T."/>
            <person name="Morin E."/>
            <person name="Murat C."/>
            <person name="Riley R."/>
            <person name="Ohm R."/>
            <person name="Sun H."/>
            <person name="Tunlid A."/>
            <person name="Henrissat B."/>
            <person name="Grigoriev I.V."/>
            <person name="Hibbett D.S."/>
            <person name="Martin F."/>
        </authorList>
    </citation>
    <scope>NUCLEOTIDE SEQUENCE [LARGE SCALE GENOMIC DNA]</scope>
    <source>
        <strain evidence="3">F 1598</strain>
    </source>
</reference>
<evidence type="ECO:0000313" key="2">
    <source>
        <dbReference type="EMBL" id="KIM83067.1"/>
    </source>
</evidence>
<proteinExistence type="predicted"/>